<evidence type="ECO:0000259" key="4">
    <source>
        <dbReference type="Pfam" id="PF17764"/>
    </source>
</evidence>
<dbReference type="InterPro" id="IPR041222">
    <property type="entry name" value="PriA_3primeBD"/>
</dbReference>
<feature type="domain" description="Primosomal protein N' 3' DNA-binding" evidence="4">
    <location>
        <begin position="19"/>
        <end position="116"/>
    </location>
</feature>
<protein>
    <recommendedName>
        <fullName evidence="4">Primosomal protein N' 3' DNA-binding domain-containing protein</fullName>
    </recommendedName>
</protein>
<proteinExistence type="predicted"/>
<evidence type="ECO:0000256" key="2">
    <source>
        <dbReference type="ARBA" id="ARBA00022840"/>
    </source>
</evidence>
<dbReference type="Pfam" id="PF17764">
    <property type="entry name" value="PriA_3primeBD"/>
    <property type="match status" value="1"/>
</dbReference>
<keyword evidence="3" id="KW-0238">DNA-binding</keyword>
<reference evidence="5 6" key="1">
    <citation type="submission" date="2022-02" db="EMBL/GenBank/DDBJ databases">
        <authorList>
            <person name="Min J."/>
        </authorList>
    </citation>
    <scope>NUCLEOTIDE SEQUENCE [LARGE SCALE GENOMIC DNA]</scope>
    <source>
        <strain evidence="5 6">GR10-1</strain>
    </source>
</reference>
<evidence type="ECO:0000256" key="3">
    <source>
        <dbReference type="ARBA" id="ARBA00023125"/>
    </source>
</evidence>
<dbReference type="Gene3D" id="3.40.1440.60">
    <property type="entry name" value="PriA, 3(prime) DNA-binding domain"/>
    <property type="match status" value="1"/>
</dbReference>
<keyword evidence="6" id="KW-1185">Reference proteome</keyword>
<comment type="caution">
    <text evidence="5">The sequence shown here is derived from an EMBL/GenBank/DDBJ whole genome shotgun (WGS) entry which is preliminary data.</text>
</comment>
<dbReference type="Proteomes" id="UP001202248">
    <property type="component" value="Unassembled WGS sequence"/>
</dbReference>
<keyword evidence="2" id="KW-0067">ATP-binding</keyword>
<gene>
    <name evidence="5" type="ORF">MKP09_23375</name>
</gene>
<name>A0ABS9SQF9_9BACT</name>
<dbReference type="EMBL" id="JAKWBL010000004">
    <property type="protein sequence ID" value="MCH5600644.1"/>
    <property type="molecule type" value="Genomic_DNA"/>
</dbReference>
<organism evidence="5 6">
    <name type="scientific">Niabella ginsengisoli</name>
    <dbReference type="NCBI Taxonomy" id="522298"/>
    <lineage>
        <taxon>Bacteria</taxon>
        <taxon>Pseudomonadati</taxon>
        <taxon>Bacteroidota</taxon>
        <taxon>Chitinophagia</taxon>
        <taxon>Chitinophagales</taxon>
        <taxon>Chitinophagaceae</taxon>
        <taxon>Niabella</taxon>
    </lineage>
</organism>
<sequence>MPHQQDLYNSAQDAFVFAEVIVPLALPLNYTWVVPPHLLDTVKVGCRVEVNLGKSKRYAGVIKRLHKNAPDLFEPKEILNILDVEPVVYQQQLDLWQWIAAYYMCTEGEVMAAALPAHFKLSSETILVFNEEAGEDFTDLGNEEYLVAEALLIKKN</sequence>
<dbReference type="InterPro" id="IPR042115">
    <property type="entry name" value="PriA_3primeBD_sf"/>
</dbReference>
<accession>A0ABS9SQF9</accession>
<dbReference type="PANTHER" id="PTHR30580">
    <property type="entry name" value="PRIMOSOMAL PROTEIN N"/>
    <property type="match status" value="1"/>
</dbReference>
<evidence type="ECO:0000313" key="5">
    <source>
        <dbReference type="EMBL" id="MCH5600644.1"/>
    </source>
</evidence>
<keyword evidence="1" id="KW-0547">Nucleotide-binding</keyword>
<dbReference type="PANTHER" id="PTHR30580:SF0">
    <property type="entry name" value="PRIMOSOMAL PROTEIN N"/>
    <property type="match status" value="1"/>
</dbReference>
<evidence type="ECO:0000256" key="1">
    <source>
        <dbReference type="ARBA" id="ARBA00022741"/>
    </source>
</evidence>
<dbReference type="RefSeq" id="WP_240832978.1">
    <property type="nucleotide sequence ID" value="NZ_JAKWBL010000004.1"/>
</dbReference>
<evidence type="ECO:0000313" key="6">
    <source>
        <dbReference type="Proteomes" id="UP001202248"/>
    </source>
</evidence>